<reference evidence="2" key="1">
    <citation type="submission" date="2021-07" db="EMBL/GenBank/DDBJ databases">
        <title>Comparative genomics of Bacteroides fragilis group isolates reveals species-dependent resistance mechanisms and validates clinical tools for resistance prediction.</title>
        <authorList>
            <person name="Wallace M.J."/>
            <person name="Jean S."/>
            <person name="Wallace M.A."/>
            <person name="Carey-Ann B.D."/>
            <person name="Dantas G."/>
        </authorList>
    </citation>
    <scope>NUCLEOTIDE SEQUENCE</scope>
    <source>
        <strain evidence="2">BJH_160</strain>
    </source>
</reference>
<feature type="compositionally biased region" description="Polar residues" evidence="1">
    <location>
        <begin position="80"/>
        <end position="93"/>
    </location>
</feature>
<dbReference type="EMBL" id="JAHYQA010000002">
    <property type="protein sequence ID" value="MCE9236310.1"/>
    <property type="molecule type" value="Genomic_DNA"/>
</dbReference>
<name>A0AAW4Z6H7_BACT4</name>
<keyword evidence="2" id="KW-0378">Hydrolase</keyword>
<evidence type="ECO:0000313" key="3">
    <source>
        <dbReference type="Proteomes" id="UP001200544"/>
    </source>
</evidence>
<feature type="region of interest" description="Disordered" evidence="1">
    <location>
        <begin position="60"/>
        <end position="93"/>
    </location>
</feature>
<feature type="region of interest" description="Disordered" evidence="1">
    <location>
        <begin position="233"/>
        <end position="259"/>
    </location>
</feature>
<dbReference type="AlphaFoldDB" id="A0AAW4Z6H7"/>
<evidence type="ECO:0000313" key="2">
    <source>
        <dbReference type="EMBL" id="MCE9236310.1"/>
    </source>
</evidence>
<organism evidence="2 3">
    <name type="scientific">Bacteroides thetaiotaomicron</name>
    <dbReference type="NCBI Taxonomy" id="818"/>
    <lineage>
        <taxon>Bacteria</taxon>
        <taxon>Pseudomonadati</taxon>
        <taxon>Bacteroidota</taxon>
        <taxon>Bacteroidia</taxon>
        <taxon>Bacteroidales</taxon>
        <taxon>Bacteroidaceae</taxon>
        <taxon>Bacteroides</taxon>
    </lineage>
</organism>
<keyword evidence="2" id="KW-0347">Helicase</keyword>
<dbReference type="GO" id="GO:0004386">
    <property type="term" value="F:helicase activity"/>
    <property type="evidence" value="ECO:0007669"/>
    <property type="project" value="UniProtKB-KW"/>
</dbReference>
<feature type="compositionally biased region" description="Basic and acidic residues" evidence="1">
    <location>
        <begin position="9"/>
        <end position="22"/>
    </location>
</feature>
<proteinExistence type="predicted"/>
<sequence length="259" mass="29215">MKCNCDVSNKSKQESAKQRSMDGTKTNLQNAVSVKINIRQKTVNQCPALRQNVIQRIKSQENTSQESVIQGNLPQEKALPSNTTPDSTQLKGTVNQELIRERIELKHKKKKEYTGLQHSDDEDKLKIIEEIVDIIEENEFDENFLKEHSDCSESSIRRVLSAWMGKSISNWTTIFNLTKCLAVNCVFAEHLLALLVDVVIYLVGGGGVVHCRVLSPSKAVIEIDFSKNKSLYKKDEDGKKKGPEGRDGKQKEEKSGERN</sequence>
<dbReference type="RefSeq" id="WP_234128499.1">
    <property type="nucleotide sequence ID" value="NZ_JAHYQA010000002.1"/>
</dbReference>
<feature type="compositionally biased region" description="Polar residues" evidence="1">
    <location>
        <begin position="60"/>
        <end position="73"/>
    </location>
</feature>
<keyword evidence="2" id="KW-0067">ATP-binding</keyword>
<gene>
    <name evidence="2" type="ORF">K0H07_03945</name>
</gene>
<dbReference type="Proteomes" id="UP001200544">
    <property type="component" value="Unassembled WGS sequence"/>
</dbReference>
<accession>A0AAW4Z6H7</accession>
<keyword evidence="2" id="KW-0547">Nucleotide-binding</keyword>
<evidence type="ECO:0000256" key="1">
    <source>
        <dbReference type="SAM" id="MobiDB-lite"/>
    </source>
</evidence>
<feature type="region of interest" description="Disordered" evidence="1">
    <location>
        <begin position="1"/>
        <end position="26"/>
    </location>
</feature>
<protein>
    <submittedName>
        <fullName evidence="2">RNA helicase</fullName>
    </submittedName>
</protein>
<comment type="caution">
    <text evidence="2">The sequence shown here is derived from an EMBL/GenBank/DDBJ whole genome shotgun (WGS) entry which is preliminary data.</text>
</comment>